<dbReference type="SUPFAM" id="SSF50331">
    <property type="entry name" value="MOP-like"/>
    <property type="match status" value="1"/>
</dbReference>
<reference evidence="4 5" key="1">
    <citation type="journal article" date="2011" name="J. Bacteriol.">
        <title>Draft genome sequence of Methylophaga aminisulfidivorans MP T.</title>
        <authorList>
            <person name="Han G.H."/>
            <person name="Kim W."/>
            <person name="Chun J."/>
            <person name="Kim S.W."/>
        </authorList>
    </citation>
    <scope>NUCLEOTIDE SEQUENCE [LARGE SCALE GENOMIC DNA]</scope>
    <source>
        <strain evidence="5">MP(T)</strain>
    </source>
</reference>
<dbReference type="Gene3D" id="2.40.50.100">
    <property type="match status" value="1"/>
</dbReference>
<dbReference type="GO" id="GO:0015689">
    <property type="term" value="P:molybdate ion transport"/>
    <property type="evidence" value="ECO:0007669"/>
    <property type="project" value="InterPro"/>
</dbReference>
<dbReference type="InterPro" id="IPR008995">
    <property type="entry name" value="Mo/tungstate-bd_C_term_dom"/>
</dbReference>
<dbReference type="Proteomes" id="UP000003544">
    <property type="component" value="Unassembled WGS sequence"/>
</dbReference>
<feature type="domain" description="Mop" evidence="3">
    <location>
        <begin position="5"/>
        <end position="70"/>
    </location>
</feature>
<name>F5SXM9_9GAMM</name>
<dbReference type="AlphaFoldDB" id="F5SXM9"/>
<accession>F5SXM9</accession>
<gene>
    <name evidence="4" type="ORF">MAMP_02220</name>
</gene>
<dbReference type="Pfam" id="PF03459">
    <property type="entry name" value="TOBE"/>
    <property type="match status" value="1"/>
</dbReference>
<proteinExistence type="predicted"/>
<dbReference type="RefSeq" id="WP_007145112.1">
    <property type="nucleotide sequence ID" value="NZ_AFIG01000001.1"/>
</dbReference>
<dbReference type="PROSITE" id="PS51866">
    <property type="entry name" value="MOP"/>
    <property type="match status" value="1"/>
</dbReference>
<dbReference type="OrthoDB" id="9800709at2"/>
<dbReference type="eggNOG" id="COG3585">
    <property type="taxonomic scope" value="Bacteria"/>
</dbReference>
<dbReference type="InterPro" id="IPR005116">
    <property type="entry name" value="Transp-assoc_OB_typ1"/>
</dbReference>
<dbReference type="InterPro" id="IPR004606">
    <property type="entry name" value="Mop_domain"/>
</dbReference>
<evidence type="ECO:0000313" key="5">
    <source>
        <dbReference type="Proteomes" id="UP000003544"/>
    </source>
</evidence>
<dbReference type="STRING" id="1026882.MAMP_02220"/>
<comment type="caution">
    <text evidence="4">The sequence shown here is derived from an EMBL/GenBank/DDBJ whole genome shotgun (WGS) entry which is preliminary data.</text>
</comment>
<protein>
    <submittedName>
        <fullName evidence="4">Organosulfonate utilization protein SsuF</fullName>
    </submittedName>
</protein>
<keyword evidence="1 2" id="KW-0500">Molybdenum</keyword>
<evidence type="ECO:0000313" key="4">
    <source>
        <dbReference type="EMBL" id="EGL55226.1"/>
    </source>
</evidence>
<evidence type="ECO:0000256" key="1">
    <source>
        <dbReference type="ARBA" id="ARBA00022505"/>
    </source>
</evidence>
<sequence length="74" mass="8035">MTIRAINTRNQFKGVVKRIKKGDVVSEVEIDTGIGVITSVVTTSSVEDLDLKPGEDIIALFKSTEVALAKFSRV</sequence>
<dbReference type="EMBL" id="AFIG01000001">
    <property type="protein sequence ID" value="EGL55226.1"/>
    <property type="molecule type" value="Genomic_DNA"/>
</dbReference>
<evidence type="ECO:0000259" key="3">
    <source>
        <dbReference type="PROSITE" id="PS51866"/>
    </source>
</evidence>
<dbReference type="NCBIfam" id="TIGR00638">
    <property type="entry name" value="Mop"/>
    <property type="match status" value="1"/>
</dbReference>
<organism evidence="4 5">
    <name type="scientific">Methylophaga aminisulfidivorans MP</name>
    <dbReference type="NCBI Taxonomy" id="1026882"/>
    <lineage>
        <taxon>Bacteria</taxon>
        <taxon>Pseudomonadati</taxon>
        <taxon>Pseudomonadota</taxon>
        <taxon>Gammaproteobacteria</taxon>
        <taxon>Thiotrichales</taxon>
        <taxon>Piscirickettsiaceae</taxon>
        <taxon>Methylophaga</taxon>
    </lineage>
</organism>
<keyword evidence="5" id="KW-1185">Reference proteome</keyword>
<evidence type="ECO:0000256" key="2">
    <source>
        <dbReference type="PROSITE-ProRule" id="PRU01213"/>
    </source>
</evidence>